<keyword evidence="3" id="KW-1185">Reference proteome</keyword>
<feature type="transmembrane region" description="Helical" evidence="1">
    <location>
        <begin position="917"/>
        <end position="942"/>
    </location>
</feature>
<keyword evidence="1" id="KW-0472">Membrane</keyword>
<feature type="transmembrane region" description="Helical" evidence="1">
    <location>
        <begin position="1310"/>
        <end position="1331"/>
    </location>
</feature>
<keyword evidence="1" id="KW-1133">Transmembrane helix</keyword>
<dbReference type="KEGG" id="tet:TTHERM_00191520"/>
<dbReference type="PANTHER" id="PTHR31600">
    <property type="entry name" value="TINY MACROCYSTS PROTEIN B-RELATED"/>
    <property type="match status" value="1"/>
</dbReference>
<proteinExistence type="predicted"/>
<dbReference type="GeneID" id="7833525"/>
<dbReference type="PANTHER" id="PTHR31600:SF2">
    <property type="entry name" value="GAMETE ENRICHED GENE 10 PROTEIN-RELATED"/>
    <property type="match status" value="1"/>
</dbReference>
<dbReference type="EMBL" id="GG662693">
    <property type="protein sequence ID" value="EAR96484.2"/>
    <property type="molecule type" value="Genomic_DNA"/>
</dbReference>
<evidence type="ECO:0000313" key="3">
    <source>
        <dbReference type="Proteomes" id="UP000009168"/>
    </source>
</evidence>
<dbReference type="InterPro" id="IPR052994">
    <property type="entry name" value="Tiny_macrocysts_regulators"/>
</dbReference>
<keyword evidence="1 2" id="KW-0812">Transmembrane</keyword>
<dbReference type="Proteomes" id="UP000009168">
    <property type="component" value="Unassembled WGS sequence"/>
</dbReference>
<dbReference type="RefSeq" id="XP_001016729.2">
    <property type="nucleotide sequence ID" value="XM_001016729.2"/>
</dbReference>
<evidence type="ECO:0000256" key="1">
    <source>
        <dbReference type="SAM" id="Phobius"/>
    </source>
</evidence>
<protein>
    <submittedName>
        <fullName evidence="2">Transmembrane protein, putative</fullName>
    </submittedName>
</protein>
<feature type="transmembrane region" description="Helical" evidence="1">
    <location>
        <begin position="1085"/>
        <end position="1108"/>
    </location>
</feature>
<evidence type="ECO:0000313" key="2">
    <source>
        <dbReference type="EMBL" id="EAR96484.2"/>
    </source>
</evidence>
<reference evidence="3" key="1">
    <citation type="journal article" date="2006" name="PLoS Biol.">
        <title>Macronuclear genome sequence of the ciliate Tetrahymena thermophila, a model eukaryote.</title>
        <authorList>
            <person name="Eisen J.A."/>
            <person name="Coyne R.S."/>
            <person name="Wu M."/>
            <person name="Wu D."/>
            <person name="Thiagarajan M."/>
            <person name="Wortman J.R."/>
            <person name="Badger J.H."/>
            <person name="Ren Q."/>
            <person name="Amedeo P."/>
            <person name="Jones K.M."/>
            <person name="Tallon L.J."/>
            <person name="Delcher A.L."/>
            <person name="Salzberg S.L."/>
            <person name="Silva J.C."/>
            <person name="Haas B.J."/>
            <person name="Majoros W.H."/>
            <person name="Farzad M."/>
            <person name="Carlton J.M."/>
            <person name="Smith R.K. Jr."/>
            <person name="Garg J."/>
            <person name="Pearlman R.E."/>
            <person name="Karrer K.M."/>
            <person name="Sun L."/>
            <person name="Manning G."/>
            <person name="Elde N.C."/>
            <person name="Turkewitz A.P."/>
            <person name="Asai D.J."/>
            <person name="Wilkes D.E."/>
            <person name="Wang Y."/>
            <person name="Cai H."/>
            <person name="Collins K."/>
            <person name="Stewart B.A."/>
            <person name="Lee S.R."/>
            <person name="Wilamowska K."/>
            <person name="Weinberg Z."/>
            <person name="Ruzzo W.L."/>
            <person name="Wloga D."/>
            <person name="Gaertig J."/>
            <person name="Frankel J."/>
            <person name="Tsao C.-C."/>
            <person name="Gorovsky M.A."/>
            <person name="Keeling P.J."/>
            <person name="Waller R.F."/>
            <person name="Patron N.J."/>
            <person name="Cherry J.M."/>
            <person name="Stover N.A."/>
            <person name="Krieger C.J."/>
            <person name="del Toro C."/>
            <person name="Ryder H.F."/>
            <person name="Williamson S.C."/>
            <person name="Barbeau R.A."/>
            <person name="Hamilton E.P."/>
            <person name="Orias E."/>
        </authorList>
    </citation>
    <scope>NUCLEOTIDE SEQUENCE [LARGE SCALE GENOMIC DNA]</scope>
    <source>
        <strain evidence="3">SB210</strain>
    </source>
</reference>
<organism evidence="2 3">
    <name type="scientific">Tetrahymena thermophila (strain SB210)</name>
    <dbReference type="NCBI Taxonomy" id="312017"/>
    <lineage>
        <taxon>Eukaryota</taxon>
        <taxon>Sar</taxon>
        <taxon>Alveolata</taxon>
        <taxon>Ciliophora</taxon>
        <taxon>Intramacronucleata</taxon>
        <taxon>Oligohymenophorea</taxon>
        <taxon>Hymenostomatida</taxon>
        <taxon>Tetrahymenina</taxon>
        <taxon>Tetrahymenidae</taxon>
        <taxon>Tetrahymena</taxon>
    </lineage>
</organism>
<gene>
    <name evidence="2" type="ORF">TTHERM_00191520</name>
</gene>
<sequence>MMEERIKDFKLISENQGSSYKMSIKNMQIQDQARNIQIPIILNYILKKIKFWQSLKNEDADINYLSAQIKSIGLHTLEVQNQFQIQKLQYDKQIYNQSPILLKIESIFKAIVENDLLTSVELQKNVNDMLSKQQYQIQEIANYLDLMKGSLILVQVSLVKNPGSILNKNKSQILNLFQFSQNDHKTLTSINQLMPSLFANIHNDLMKTSVIKGFSRLYSSYNQIFAQNKYGFLIPVKLKVDHLYDQKDDFVLNGSIFHCPTSNQYIILNQYGFIEGITEYLYQILFQDNFQLSKVIGKFNILFLIQNFFNLIKECNQNDKDLISTVQSRASLNIEQQNYVNYDSEYQLNQQIASLRIPRQIENQIRQFNELHEQQIIKEQQSQSTQKKEQKKQSESQKVNKLFKKFLAQNQQINNQTIEQKDFNINFDLQHKILKIYDEKTQQFQKHKSYYIMQITQILSYQKDSLQKDFDKTNYSPTQYKQFSMQSNDQSIEKSLSGQNYSNQSPSISYKKQIFKQNKIQEFGEKSLKKIDFFDNVQNSKQFDGSNLISNSIFAKLDDLKKLEINNNLNFDSKINSQFIYNYPEYQISPNNYTMSFSPQAFNPSHQIISSRQIIQTELTQRDQIIKSRDTQQMDYQDQQQKQEHTKDTKLNLQSSDVFYLNQYKSSTKIEKNQSDIQGTVFADKKQNNNKLENEFHQQTSLSSSFVHKNKYQNQDIRKIIQIKNIPILKLPFLIINLRLLMFLSFMVAASLVTSLKINQIYGQIGNSTQIGEFIKFYSESYLMNQKSYLINQNLLDSQIIQEFSDQIQNNLSQIEDEYDQVFYDKVKIINTLQEQDKLYNITIFAQKQQYLSQVTAFEFFLNAVNSIWVLGKGDIIQFINNLYFLVENYLNYCQMIDDFNGKLFSQLLNLKDNLKIIYIALIITLFIIIALLFFIGAYCIYRLIQYKQKIILLVTRLSMKDVDKEILTMSNFLNYLQDQNFSWQDFNFPEYIISHSDASQREENNTKGSYIKKHLIHSKQQVLSDTAVSGADSKHKKRLTTQSTEKKINKIKNIKEQENSKISSQSLISSKVQGQSLIQWKYNLLFMTSLIVCGIFYLLVLGISYVITQGLDPSFNLLQQTSEFYTKINKALLLSQNIIGLPLISNVDTNYPNSNFQQQMNNLINSIYDIQLFNNNYLGVLSKVTASSQEDIKIIENLFTQDICNYFQDSDLCLNPQSQSQIDLRNIIKNGVSGLITSYITHFDNIIQIINYYSLTKSQKEISQYLNNESYFYFIINSYDIPFQSINLIFEKVVYINQTTVSQLLNLTLIYFVTFGAILIAIQMIVDILIKSQIKNNVLLYHLSLSLIPIQIQALDTTSQILKSIYKF</sequence>
<dbReference type="InParanoid" id="I7M1J9"/>
<name>I7M1J9_TETTS</name>
<accession>I7M1J9</accession>